<dbReference type="InterPro" id="IPR025110">
    <property type="entry name" value="AMP-bd_C"/>
</dbReference>
<dbReference type="SUPFAM" id="SSF56801">
    <property type="entry name" value="Acetyl-CoA synthetase-like"/>
    <property type="match status" value="1"/>
</dbReference>
<dbReference type="InterPro" id="IPR017529">
    <property type="entry name" value="AcylCoA_ligase_PEP_1"/>
</dbReference>
<protein>
    <submittedName>
        <fullName evidence="3">Acyl-CoA ligase (AMP-forming), exosortase A system-associated</fullName>
    </submittedName>
</protein>
<accession>A0ABW7FXX6</accession>
<keyword evidence="4" id="KW-1185">Reference proteome</keyword>
<dbReference type="Gene3D" id="3.30.300.30">
    <property type="match status" value="1"/>
</dbReference>
<dbReference type="Pfam" id="PF13193">
    <property type="entry name" value="AMP-binding_C"/>
    <property type="match status" value="1"/>
</dbReference>
<dbReference type="PANTHER" id="PTHR43767">
    <property type="entry name" value="LONG-CHAIN-FATTY-ACID--COA LIGASE"/>
    <property type="match status" value="1"/>
</dbReference>
<keyword evidence="3" id="KW-0436">Ligase</keyword>
<evidence type="ECO:0000259" key="1">
    <source>
        <dbReference type="Pfam" id="PF00501"/>
    </source>
</evidence>
<organism evidence="3 4">
    <name type="scientific">Roseateles rivi</name>
    <dbReference type="NCBI Taxonomy" id="3299028"/>
    <lineage>
        <taxon>Bacteria</taxon>
        <taxon>Pseudomonadati</taxon>
        <taxon>Pseudomonadota</taxon>
        <taxon>Betaproteobacteria</taxon>
        <taxon>Burkholderiales</taxon>
        <taxon>Sphaerotilaceae</taxon>
        <taxon>Roseateles</taxon>
    </lineage>
</organism>
<dbReference type="NCBIfam" id="TIGR03098">
    <property type="entry name" value="ligase_PEP_1"/>
    <property type="match status" value="1"/>
</dbReference>
<dbReference type="GO" id="GO:0016874">
    <property type="term" value="F:ligase activity"/>
    <property type="evidence" value="ECO:0007669"/>
    <property type="project" value="UniProtKB-KW"/>
</dbReference>
<dbReference type="InterPro" id="IPR020845">
    <property type="entry name" value="AMP-binding_CS"/>
</dbReference>
<dbReference type="EMBL" id="JBIGHZ010000005">
    <property type="protein sequence ID" value="MFG6449133.1"/>
    <property type="molecule type" value="Genomic_DNA"/>
</dbReference>
<comment type="caution">
    <text evidence="3">The sequence shown here is derived from an EMBL/GenBank/DDBJ whole genome shotgun (WGS) entry which is preliminary data.</text>
</comment>
<dbReference type="Gene3D" id="3.40.50.12780">
    <property type="entry name" value="N-terminal domain of ligase-like"/>
    <property type="match status" value="1"/>
</dbReference>
<evidence type="ECO:0000313" key="4">
    <source>
        <dbReference type="Proteomes" id="UP001606099"/>
    </source>
</evidence>
<dbReference type="Pfam" id="PF00501">
    <property type="entry name" value="AMP-binding"/>
    <property type="match status" value="1"/>
</dbReference>
<proteinExistence type="predicted"/>
<sequence length="535" mass="57094">MTVSSSPSIESPRLLHDLCAAAAQRWPQSAALVDARGQLSFSQLHQQVGQFAKGLSALGVKRGQRVAVYLDKRIETVVACLGATAAGAVMVPINPVLKPAQVAHVLQDCGAVLLVSSASRCSVLEGWTGAGLRHLVLVDGGLAQSAELAMHDWADLMAQPAAAPELPILIDADLAAILYTSGSTGKPKGVMLSHRNLVAGAQSVASYLGNTEQDCLLAALPLSFDAGFSQLTTALCSGARLVLLNWLFARDVLAAMAQHGVTGLTAVPPLFMQLAALPWPDEALRTLRYLANTGGRMPLETLQRLQQRAPAAQVYLMYGLTEAFRSTYLPPQELARRPDSMGRAIPNAEVLVLRPDGTPCDADEPGELVHRGALVALGYWRDAARTAERFRPLPPQALPEHDARPLPEIAVFSGDTVRRDAEGFLYFVARSDEMIKTSGYRVSPTEVEEVLYATGLVQECVAFGVADAQLGQRIQVVAAAPAAQSLDVAALMNACRQQLPSYMLPAHVHVLPAPLPRNANGKLDRAALRAQFQAD</sequence>
<dbReference type="InterPro" id="IPR050237">
    <property type="entry name" value="ATP-dep_AMP-bd_enzyme"/>
</dbReference>
<name>A0ABW7FXX6_9BURK</name>
<dbReference type="PRINTS" id="PR00154">
    <property type="entry name" value="AMPBINDING"/>
</dbReference>
<dbReference type="PROSITE" id="PS00455">
    <property type="entry name" value="AMP_BINDING"/>
    <property type="match status" value="1"/>
</dbReference>
<dbReference type="InterPro" id="IPR000873">
    <property type="entry name" value="AMP-dep_synth/lig_dom"/>
</dbReference>
<dbReference type="Proteomes" id="UP001606099">
    <property type="component" value="Unassembled WGS sequence"/>
</dbReference>
<evidence type="ECO:0000313" key="3">
    <source>
        <dbReference type="EMBL" id="MFG6449133.1"/>
    </source>
</evidence>
<dbReference type="InterPro" id="IPR042099">
    <property type="entry name" value="ANL_N_sf"/>
</dbReference>
<dbReference type="PANTHER" id="PTHR43767:SF1">
    <property type="entry name" value="NONRIBOSOMAL PEPTIDE SYNTHASE PES1 (EUROFUNG)-RELATED"/>
    <property type="match status" value="1"/>
</dbReference>
<dbReference type="InterPro" id="IPR020459">
    <property type="entry name" value="AMP-binding"/>
</dbReference>
<gene>
    <name evidence="3" type="ORF">ACG0Z6_12915</name>
</gene>
<evidence type="ECO:0000259" key="2">
    <source>
        <dbReference type="Pfam" id="PF13193"/>
    </source>
</evidence>
<feature type="domain" description="AMP-dependent synthetase/ligase" evidence="1">
    <location>
        <begin position="21"/>
        <end position="380"/>
    </location>
</feature>
<feature type="domain" description="AMP-binding enzyme C-terminal" evidence="2">
    <location>
        <begin position="446"/>
        <end position="522"/>
    </location>
</feature>
<dbReference type="InterPro" id="IPR045851">
    <property type="entry name" value="AMP-bd_C_sf"/>
</dbReference>
<dbReference type="RefSeq" id="WP_394462046.1">
    <property type="nucleotide sequence ID" value="NZ_JBIGHZ010000005.1"/>
</dbReference>
<reference evidence="3 4" key="1">
    <citation type="submission" date="2024-08" db="EMBL/GenBank/DDBJ databases">
        <authorList>
            <person name="Lu H."/>
        </authorList>
    </citation>
    <scope>NUCLEOTIDE SEQUENCE [LARGE SCALE GENOMIC DNA]</scope>
    <source>
        <strain evidence="3 4">BYS180W</strain>
    </source>
</reference>